<gene>
    <name evidence="11" type="primary">pduL</name>
    <name evidence="11" type="ORF">IAC74_02275</name>
</gene>
<dbReference type="InterPro" id="IPR008300">
    <property type="entry name" value="PTAC"/>
</dbReference>
<dbReference type="Proteomes" id="UP000886743">
    <property type="component" value="Unassembled WGS sequence"/>
</dbReference>
<dbReference type="Pfam" id="PF06130">
    <property type="entry name" value="PTAC"/>
    <property type="match status" value="1"/>
</dbReference>
<name>A0A9D1NGT5_9FIRM</name>
<evidence type="ECO:0000256" key="10">
    <source>
        <dbReference type="PIRNR" id="PIRNR010130"/>
    </source>
</evidence>
<dbReference type="PANTHER" id="PTHR39453:SF1">
    <property type="entry name" value="PHOSPHATE PROPANOYLTRANSFERASE"/>
    <property type="match status" value="1"/>
</dbReference>
<comment type="pathway">
    <text evidence="10">Polyol metabolism; 1,2-propanediol degradation.</text>
</comment>
<protein>
    <recommendedName>
        <fullName evidence="4 10">Phosphate propanoyltransferase</fullName>
        <ecNumber evidence="3 10">2.3.1.222</ecNumber>
    </recommendedName>
</protein>
<evidence type="ECO:0000313" key="12">
    <source>
        <dbReference type="Proteomes" id="UP000886743"/>
    </source>
</evidence>
<keyword evidence="6" id="KW-0479">Metal-binding</keyword>
<comment type="function">
    <text evidence="10">Involved in 1,2-propanediol (1,2-PD) degradation by catalyzing the conversion of propanoyl-CoA to propanoyl-phosphate.</text>
</comment>
<evidence type="ECO:0000256" key="4">
    <source>
        <dbReference type="ARBA" id="ARBA00020837"/>
    </source>
</evidence>
<evidence type="ECO:0000256" key="1">
    <source>
        <dbReference type="ARBA" id="ARBA00001947"/>
    </source>
</evidence>
<organism evidence="11 12">
    <name type="scientific">Candidatus Aphodoplasma excrementigallinarum</name>
    <dbReference type="NCBI Taxonomy" id="2840673"/>
    <lineage>
        <taxon>Bacteria</taxon>
        <taxon>Bacillati</taxon>
        <taxon>Bacillota</taxon>
        <taxon>Clostridia</taxon>
        <taxon>Eubacteriales</taxon>
        <taxon>Candidatus Aphodoplasma</taxon>
    </lineage>
</organism>
<keyword evidence="8 10" id="KW-0012">Acyltransferase</keyword>
<comment type="caution">
    <text evidence="11">The sequence shown here is derived from an EMBL/GenBank/DDBJ whole genome shotgun (WGS) entry which is preliminary data.</text>
</comment>
<keyword evidence="5 10" id="KW-0808">Transferase</keyword>
<dbReference type="PIRSF" id="PIRSF010130">
    <property type="entry name" value="PduL"/>
    <property type="match status" value="1"/>
</dbReference>
<dbReference type="PANTHER" id="PTHR39453">
    <property type="entry name" value="PHOSPHATE PROPANOYLTRANSFERASE"/>
    <property type="match status" value="1"/>
</dbReference>
<proteinExistence type="inferred from homology"/>
<evidence type="ECO:0000256" key="5">
    <source>
        <dbReference type="ARBA" id="ARBA00022679"/>
    </source>
</evidence>
<dbReference type="EMBL" id="DVOF01000067">
    <property type="protein sequence ID" value="HIV02374.1"/>
    <property type="molecule type" value="Genomic_DNA"/>
</dbReference>
<evidence type="ECO:0000256" key="6">
    <source>
        <dbReference type="ARBA" id="ARBA00022723"/>
    </source>
</evidence>
<comment type="catalytic activity">
    <reaction evidence="9 10">
        <text>propanoyl-CoA + phosphate = propanoyl phosphate + CoA</text>
        <dbReference type="Rhea" id="RHEA:28046"/>
        <dbReference type="ChEBI" id="CHEBI:43474"/>
        <dbReference type="ChEBI" id="CHEBI:57287"/>
        <dbReference type="ChEBI" id="CHEBI:57392"/>
        <dbReference type="ChEBI" id="CHEBI:58933"/>
        <dbReference type="EC" id="2.3.1.222"/>
    </reaction>
</comment>
<evidence type="ECO:0000256" key="3">
    <source>
        <dbReference type="ARBA" id="ARBA00012206"/>
    </source>
</evidence>
<evidence type="ECO:0000256" key="7">
    <source>
        <dbReference type="ARBA" id="ARBA00022833"/>
    </source>
</evidence>
<evidence type="ECO:0000256" key="8">
    <source>
        <dbReference type="ARBA" id="ARBA00023315"/>
    </source>
</evidence>
<dbReference type="GO" id="GO:0046872">
    <property type="term" value="F:metal ion binding"/>
    <property type="evidence" value="ECO:0007669"/>
    <property type="project" value="UniProtKB-KW"/>
</dbReference>
<dbReference type="AlphaFoldDB" id="A0A9D1NGT5"/>
<evidence type="ECO:0000256" key="9">
    <source>
        <dbReference type="ARBA" id="ARBA00047589"/>
    </source>
</evidence>
<evidence type="ECO:0000256" key="2">
    <source>
        <dbReference type="ARBA" id="ARBA00007342"/>
    </source>
</evidence>
<keyword evidence="7" id="KW-0862">Zinc</keyword>
<dbReference type="GO" id="GO:0016747">
    <property type="term" value="F:acyltransferase activity, transferring groups other than amino-acyl groups"/>
    <property type="evidence" value="ECO:0007669"/>
    <property type="project" value="InterPro"/>
</dbReference>
<comment type="similarity">
    <text evidence="2 10">Belongs to the PduL family.</text>
</comment>
<dbReference type="NCBIfam" id="NF011652">
    <property type="entry name" value="PRK15070.1"/>
    <property type="match status" value="1"/>
</dbReference>
<reference evidence="11" key="2">
    <citation type="journal article" date="2021" name="PeerJ">
        <title>Extensive microbial diversity within the chicken gut microbiome revealed by metagenomics and culture.</title>
        <authorList>
            <person name="Gilroy R."/>
            <person name="Ravi A."/>
            <person name="Getino M."/>
            <person name="Pursley I."/>
            <person name="Horton D.L."/>
            <person name="Alikhan N.F."/>
            <person name="Baker D."/>
            <person name="Gharbi K."/>
            <person name="Hall N."/>
            <person name="Watson M."/>
            <person name="Adriaenssens E.M."/>
            <person name="Foster-Nyarko E."/>
            <person name="Jarju S."/>
            <person name="Secka A."/>
            <person name="Antonio M."/>
            <person name="Oren A."/>
            <person name="Chaudhuri R.R."/>
            <person name="La Ragione R."/>
            <person name="Hildebrand F."/>
            <person name="Pallen M.J."/>
        </authorList>
    </citation>
    <scope>NUCLEOTIDE SEQUENCE</scope>
    <source>
        <strain evidence="11">4920</strain>
    </source>
</reference>
<accession>A0A9D1NGT5</accession>
<comment type="cofactor">
    <cofactor evidence="1">
        <name>Zn(2+)</name>
        <dbReference type="ChEBI" id="CHEBI:29105"/>
    </cofactor>
</comment>
<sequence>MDREKLIEAVVSQVLHSMSGNRKAKHAGARIKVGVSQRHVHLSQSDLETLFGKGYELTVKKMLMGREFASNEVVTLVGPSLKAIENVRVLGPVRKSTQVEISRTDTFVLKVSPPVRPSGEVAGSERLVLVGPKGSVYLKEGVIIANRHIHLSPSGAAENGVRDGDLVDVLVEGEKPTKFYDVQVRVRDDFHSEMHIDTDDANCAGLKNGDSVTILAKRGRM</sequence>
<evidence type="ECO:0000313" key="11">
    <source>
        <dbReference type="EMBL" id="HIV02374.1"/>
    </source>
</evidence>
<dbReference type="EC" id="2.3.1.222" evidence="3 10"/>
<reference evidence="11" key="1">
    <citation type="submission" date="2020-10" db="EMBL/GenBank/DDBJ databases">
        <authorList>
            <person name="Gilroy R."/>
        </authorList>
    </citation>
    <scope>NUCLEOTIDE SEQUENCE</scope>
    <source>
        <strain evidence="11">4920</strain>
    </source>
</reference>